<evidence type="ECO:0000256" key="1">
    <source>
        <dbReference type="SAM" id="Phobius"/>
    </source>
</evidence>
<evidence type="ECO:0000313" key="3">
    <source>
        <dbReference type="EMBL" id="KAF2282124.1"/>
    </source>
</evidence>
<evidence type="ECO:0000259" key="2">
    <source>
        <dbReference type="PROSITE" id="PS51352"/>
    </source>
</evidence>
<keyword evidence="1" id="KW-0472">Membrane</keyword>
<comment type="caution">
    <text evidence="3">The sequence shown here is derived from an EMBL/GenBank/DDBJ whole genome shotgun (WGS) entry which is preliminary data.</text>
</comment>
<keyword evidence="1" id="KW-0812">Transmembrane</keyword>
<keyword evidence="1" id="KW-1133">Transmembrane helix</keyword>
<name>A0A6A6K0V0_HEVBR</name>
<reference evidence="3 4" key="1">
    <citation type="journal article" date="2020" name="Mol. Plant">
        <title>The Chromosome-Based Rubber Tree Genome Provides New Insights into Spurge Genome Evolution and Rubber Biosynthesis.</title>
        <authorList>
            <person name="Liu J."/>
            <person name="Shi C."/>
            <person name="Shi C.C."/>
            <person name="Li W."/>
            <person name="Zhang Q.J."/>
            <person name="Zhang Y."/>
            <person name="Li K."/>
            <person name="Lu H.F."/>
            <person name="Shi C."/>
            <person name="Zhu S.T."/>
            <person name="Xiao Z.Y."/>
            <person name="Nan H."/>
            <person name="Yue Y."/>
            <person name="Zhu X.G."/>
            <person name="Wu Y."/>
            <person name="Hong X.N."/>
            <person name="Fan G.Y."/>
            <person name="Tong Y."/>
            <person name="Zhang D."/>
            <person name="Mao C.L."/>
            <person name="Liu Y.L."/>
            <person name="Hao S.J."/>
            <person name="Liu W.Q."/>
            <person name="Lv M.Q."/>
            <person name="Zhang H.B."/>
            <person name="Liu Y."/>
            <person name="Hu-Tang G.R."/>
            <person name="Wang J.P."/>
            <person name="Wang J.H."/>
            <person name="Sun Y.H."/>
            <person name="Ni S.B."/>
            <person name="Chen W.B."/>
            <person name="Zhang X.C."/>
            <person name="Jiao Y.N."/>
            <person name="Eichler E.E."/>
            <person name="Li G.H."/>
            <person name="Liu X."/>
            <person name="Gao L.Z."/>
        </authorList>
    </citation>
    <scope>NUCLEOTIDE SEQUENCE [LARGE SCALE GENOMIC DNA]</scope>
    <source>
        <strain evidence="4">cv. GT1</strain>
        <tissue evidence="3">Leaf</tissue>
    </source>
</reference>
<dbReference type="AlphaFoldDB" id="A0A6A6K0V0"/>
<dbReference type="Proteomes" id="UP000467840">
    <property type="component" value="Unassembled WGS sequence"/>
</dbReference>
<keyword evidence="4" id="KW-1185">Reference proteome</keyword>
<proteinExistence type="predicted"/>
<feature type="transmembrane region" description="Helical" evidence="1">
    <location>
        <begin position="6"/>
        <end position="30"/>
    </location>
</feature>
<dbReference type="Gene3D" id="3.40.30.10">
    <property type="entry name" value="Glutaredoxin"/>
    <property type="match status" value="1"/>
</dbReference>
<dbReference type="InterPro" id="IPR036249">
    <property type="entry name" value="Thioredoxin-like_sf"/>
</dbReference>
<dbReference type="PROSITE" id="PS51352">
    <property type="entry name" value="THIOREDOXIN_2"/>
    <property type="match status" value="1"/>
</dbReference>
<dbReference type="InterPro" id="IPR013766">
    <property type="entry name" value="Thioredoxin_domain"/>
</dbReference>
<feature type="domain" description="Thioredoxin" evidence="2">
    <location>
        <begin position="23"/>
        <end position="178"/>
    </location>
</feature>
<organism evidence="3 4">
    <name type="scientific">Hevea brasiliensis</name>
    <name type="common">Para rubber tree</name>
    <name type="synonym">Siphonia brasiliensis</name>
    <dbReference type="NCBI Taxonomy" id="3981"/>
    <lineage>
        <taxon>Eukaryota</taxon>
        <taxon>Viridiplantae</taxon>
        <taxon>Streptophyta</taxon>
        <taxon>Embryophyta</taxon>
        <taxon>Tracheophyta</taxon>
        <taxon>Spermatophyta</taxon>
        <taxon>Magnoliopsida</taxon>
        <taxon>eudicotyledons</taxon>
        <taxon>Gunneridae</taxon>
        <taxon>Pentapetalae</taxon>
        <taxon>rosids</taxon>
        <taxon>fabids</taxon>
        <taxon>Malpighiales</taxon>
        <taxon>Euphorbiaceae</taxon>
        <taxon>Crotonoideae</taxon>
        <taxon>Micrandreae</taxon>
        <taxon>Hevea</taxon>
    </lineage>
</organism>
<sequence length="230" mass="25436">MVPKVLYNKCFIAAFCILAVASFILIGSVHNYELELERSSIKIQEINSDEALYGLMSKIGAGPTLLVLYTSWCSNCVEKMPEVIGVIGSYKDVEPVVISLDTNKEKLAGFLLSQRQINFVPYNVSPAYHSKLAYALAGKGVYFDGRIPYISVLGNGSAPSGNITSSRTLRAVMDSITSGKTQERVLEWARQLVIHSTNAQRDPGRYYVYWSSGSRKCCCVCGHNTRVKRC</sequence>
<dbReference type="EMBL" id="JAAGAX010000511">
    <property type="protein sequence ID" value="KAF2282124.1"/>
    <property type="molecule type" value="Genomic_DNA"/>
</dbReference>
<accession>A0A6A6K0V0</accession>
<gene>
    <name evidence="3" type="ORF">GH714_042948</name>
</gene>
<dbReference type="SUPFAM" id="SSF52833">
    <property type="entry name" value="Thioredoxin-like"/>
    <property type="match status" value="1"/>
</dbReference>
<protein>
    <recommendedName>
        <fullName evidence="2">Thioredoxin domain-containing protein</fullName>
    </recommendedName>
</protein>
<evidence type="ECO:0000313" key="4">
    <source>
        <dbReference type="Proteomes" id="UP000467840"/>
    </source>
</evidence>